<keyword evidence="1" id="KW-0732">Signal</keyword>
<dbReference type="Gene3D" id="1.25.40.10">
    <property type="entry name" value="Tetratricopeptide repeat domain"/>
    <property type="match status" value="1"/>
</dbReference>
<reference evidence="2 3" key="1">
    <citation type="submission" date="2020-02" db="EMBL/GenBank/DDBJ databases">
        <title>Genome sequence of Parvularcula flava strain NH6-79.</title>
        <authorList>
            <person name="Abdul Karim M.H."/>
            <person name="Lam M.Q."/>
            <person name="Chen S.J."/>
            <person name="Yahya A."/>
            <person name="Shahir S."/>
            <person name="Shamsir M.S."/>
            <person name="Chong C.S."/>
        </authorList>
    </citation>
    <scope>NUCLEOTIDE SEQUENCE [LARGE SCALE GENOMIC DNA]</scope>
    <source>
        <strain evidence="2 3">NH6-79</strain>
    </source>
</reference>
<feature type="chain" id="PRO_5046560734" description="TonB C-terminal domain-containing protein" evidence="1">
    <location>
        <begin position="26"/>
        <end position="384"/>
    </location>
</feature>
<dbReference type="RefSeq" id="WP_155140741.1">
    <property type="nucleotide sequence ID" value="NZ_BMGZ01000002.1"/>
</dbReference>
<name>A0ABX0HQJ4_9PROT</name>
<proteinExistence type="predicted"/>
<accession>A0ABX0HQJ4</accession>
<keyword evidence="3" id="KW-1185">Reference proteome</keyword>
<evidence type="ECO:0000313" key="2">
    <source>
        <dbReference type="EMBL" id="NHK28603.1"/>
    </source>
</evidence>
<dbReference type="SUPFAM" id="SSF48452">
    <property type="entry name" value="TPR-like"/>
    <property type="match status" value="1"/>
</dbReference>
<dbReference type="Gene3D" id="3.30.1150.10">
    <property type="match status" value="1"/>
</dbReference>
<protein>
    <recommendedName>
        <fullName evidence="4">TonB C-terminal domain-containing protein</fullName>
    </recommendedName>
</protein>
<sequence length="384" mass="43243">MMKSTEWRKVLAALTLSMLMVGVHARAQDDDGSFASSYQAYMRAAENGDTKSMARYAGDAYERAQEVLEAGDIQLGYLAANYAEALVLDDKSSRAEPVFKDCIAILKDYFPETVPDVAYCWDGLGWFYVNRSDPDEAKEAFENALTVAAMLPDDAELRKYRADAHLVAANIYMPPGAYYFRDRLGELSLERTRYHGQQAVALLPEFYGDTSTALAAAWMLVGHGTPEEEREEAADAYGNAWRMYRELAGAEDRETIAAYARFRGASNDVFRDEDAPDDEDPAYQCEYTQPDGTIITACIKKRTEPRFPSNVRDLDGIVVIEIMFDVDDTGQVQNQRVIFSNQDKFIPACLTAMRTWRYENPVNEAGESVSIRDLTVTYKFQIMN</sequence>
<evidence type="ECO:0000256" key="1">
    <source>
        <dbReference type="SAM" id="SignalP"/>
    </source>
</evidence>
<comment type="caution">
    <text evidence="2">The sequence shown here is derived from an EMBL/GenBank/DDBJ whole genome shotgun (WGS) entry which is preliminary data.</text>
</comment>
<dbReference type="InterPro" id="IPR011990">
    <property type="entry name" value="TPR-like_helical_dom_sf"/>
</dbReference>
<evidence type="ECO:0008006" key="4">
    <source>
        <dbReference type="Google" id="ProtNLM"/>
    </source>
</evidence>
<organism evidence="2 3">
    <name type="scientific">Aquisalinus luteolus</name>
    <dbReference type="NCBI Taxonomy" id="1566827"/>
    <lineage>
        <taxon>Bacteria</taxon>
        <taxon>Pseudomonadati</taxon>
        <taxon>Pseudomonadota</taxon>
        <taxon>Alphaproteobacteria</taxon>
        <taxon>Parvularculales</taxon>
        <taxon>Parvularculaceae</taxon>
        <taxon>Aquisalinus</taxon>
    </lineage>
</organism>
<evidence type="ECO:0000313" key="3">
    <source>
        <dbReference type="Proteomes" id="UP000818603"/>
    </source>
</evidence>
<dbReference type="Proteomes" id="UP000818603">
    <property type="component" value="Unassembled WGS sequence"/>
</dbReference>
<gene>
    <name evidence="2" type="ORF">FF098_011855</name>
</gene>
<dbReference type="EMBL" id="VCJR02000002">
    <property type="protein sequence ID" value="NHK28603.1"/>
    <property type="molecule type" value="Genomic_DNA"/>
</dbReference>
<feature type="signal peptide" evidence="1">
    <location>
        <begin position="1"/>
        <end position="25"/>
    </location>
</feature>